<reference evidence="10" key="1">
    <citation type="submission" date="2022-04" db="EMBL/GenBank/DDBJ databases">
        <title>Paenibacillus mangrovi sp. nov., a novel endophytic bacterium isolated from bark of Kandelia candel.</title>
        <authorList>
            <person name="Tuo L."/>
        </authorList>
    </citation>
    <scope>NUCLEOTIDE SEQUENCE</scope>
    <source>
        <strain evidence="10">KQZ6P-2</strain>
    </source>
</reference>
<comment type="caution">
    <text evidence="10">The sequence shown here is derived from an EMBL/GenBank/DDBJ whole genome shotgun (WGS) entry which is preliminary data.</text>
</comment>
<dbReference type="GO" id="GO:0005576">
    <property type="term" value="C:extracellular region"/>
    <property type="evidence" value="ECO:0007669"/>
    <property type="project" value="UniProtKB-SubCell"/>
</dbReference>
<keyword evidence="5 7" id="KW-0964">Secreted</keyword>
<dbReference type="SUPFAM" id="SSF64518">
    <property type="entry name" value="Phase 1 flagellin"/>
    <property type="match status" value="1"/>
</dbReference>
<accession>A0A9X1WPM8</accession>
<dbReference type="InterPro" id="IPR010930">
    <property type="entry name" value="Flg_bb/hook_C_dom"/>
</dbReference>
<sequence>MTSTFHGIETSKRSLFTQMAAMNTTGHNIANASTQGYSRQVVGMSATRPLEYPGLYKSTAPGQLGTGVEVSYIKRIRDSFVDDQFWDTNRSLGEWEIQADTLTKLEKVFNEPSNSGLTTVIDNFWKSWSELSKDPENVTARKIVKENALAMVDAFNELSKKLNDMQDDLSNSVSVTAQKINTLTKQVADLNRQIYKIEGTGDNANDLRDQRDVIIDQLSKLGNISVVEEDTGYRVTLGGLELVNGNNSVDTTAADWESAYAGNTLTSGEVFGTIKSRDVIVKDYIDQLDQLANTIVNGDVEITIPAGSVLPEGTTLNGITYSGANRTLTQDLTTTVKGINGLHQLGYVFGPPATKGVEFFTSSNGPITAGTIQLNSIIDKDPNQIASSLRVITGASGDEAVKGNNTLALLMSQLRDKTFTFNPVASNNGFTKGTLDDYYRSIMGQLGVESSEAQRQQTNNQLLVDQVDSRRQSVSGVSMDEEMANLIKFQHAYGAASRFMTTMDQNLDKIINSMGVVGR</sequence>
<evidence type="ECO:0000256" key="4">
    <source>
        <dbReference type="ARBA" id="ARBA00016244"/>
    </source>
</evidence>
<evidence type="ECO:0000259" key="8">
    <source>
        <dbReference type="Pfam" id="PF06429"/>
    </source>
</evidence>
<dbReference type="Pfam" id="PF22638">
    <property type="entry name" value="FlgK_D1"/>
    <property type="match status" value="1"/>
</dbReference>
<dbReference type="AlphaFoldDB" id="A0A9X1WPM8"/>
<dbReference type="PANTHER" id="PTHR30033:SF1">
    <property type="entry name" value="FLAGELLAR HOOK-ASSOCIATED PROTEIN 1"/>
    <property type="match status" value="1"/>
</dbReference>
<evidence type="ECO:0000256" key="6">
    <source>
        <dbReference type="ARBA" id="ARBA00023143"/>
    </source>
</evidence>
<dbReference type="InterPro" id="IPR053927">
    <property type="entry name" value="FlgK_helical"/>
</dbReference>
<evidence type="ECO:0000256" key="7">
    <source>
        <dbReference type="RuleBase" id="RU362065"/>
    </source>
</evidence>
<comment type="similarity">
    <text evidence="3 7">Belongs to the flagella basal body rod proteins family.</text>
</comment>
<evidence type="ECO:0000313" key="11">
    <source>
        <dbReference type="Proteomes" id="UP001139347"/>
    </source>
</evidence>
<feature type="domain" description="Flagellar hook-associated protein FlgK helical" evidence="9">
    <location>
        <begin position="102"/>
        <end position="296"/>
    </location>
</feature>
<dbReference type="Proteomes" id="UP001139347">
    <property type="component" value="Unassembled WGS sequence"/>
</dbReference>
<evidence type="ECO:0000256" key="1">
    <source>
        <dbReference type="ARBA" id="ARBA00004365"/>
    </source>
</evidence>
<evidence type="ECO:0000256" key="2">
    <source>
        <dbReference type="ARBA" id="ARBA00004613"/>
    </source>
</evidence>
<gene>
    <name evidence="7 10" type="primary">flgK</name>
    <name evidence="10" type="ORF">MUG84_13555</name>
</gene>
<evidence type="ECO:0000256" key="5">
    <source>
        <dbReference type="ARBA" id="ARBA00022525"/>
    </source>
</evidence>
<dbReference type="NCBIfam" id="TIGR02492">
    <property type="entry name" value="flgK_ends"/>
    <property type="match status" value="1"/>
</dbReference>
<feature type="domain" description="Flagellar basal-body/hook protein C-terminal" evidence="8">
    <location>
        <begin position="473"/>
        <end position="512"/>
    </location>
</feature>
<keyword evidence="10" id="KW-0969">Cilium</keyword>
<dbReference type="GO" id="GO:0005198">
    <property type="term" value="F:structural molecule activity"/>
    <property type="evidence" value="ECO:0007669"/>
    <property type="project" value="UniProtKB-UniRule"/>
</dbReference>
<dbReference type="RefSeq" id="WP_244725585.1">
    <property type="nucleotide sequence ID" value="NZ_JALIRP010000005.1"/>
</dbReference>
<keyword evidence="10" id="KW-0966">Cell projection</keyword>
<dbReference type="PRINTS" id="PR01005">
    <property type="entry name" value="FLGHOOKAP1"/>
</dbReference>
<dbReference type="Pfam" id="PF06429">
    <property type="entry name" value="Flg_bbr_C"/>
    <property type="match status" value="1"/>
</dbReference>
<protein>
    <recommendedName>
        <fullName evidence="4 7">Flagellar hook-associated protein 1</fullName>
        <shortName evidence="7">HAP1</shortName>
    </recommendedName>
</protein>
<keyword evidence="6 7" id="KW-0975">Bacterial flagellum</keyword>
<evidence type="ECO:0000313" key="10">
    <source>
        <dbReference type="EMBL" id="MCJ8012758.1"/>
    </source>
</evidence>
<name>A0A9X1WPM8_9BACL</name>
<evidence type="ECO:0000256" key="3">
    <source>
        <dbReference type="ARBA" id="ARBA00009677"/>
    </source>
</evidence>
<dbReference type="InterPro" id="IPR002371">
    <property type="entry name" value="FlgK"/>
</dbReference>
<dbReference type="EMBL" id="JALIRP010000005">
    <property type="protein sequence ID" value="MCJ8012758.1"/>
    <property type="molecule type" value="Genomic_DNA"/>
</dbReference>
<comment type="subcellular location">
    <subcellularLocation>
        <location evidence="1 7">Bacterial flagellum</location>
    </subcellularLocation>
    <subcellularLocation>
        <location evidence="2 7">Secreted</location>
    </subcellularLocation>
</comment>
<proteinExistence type="inferred from homology"/>
<dbReference type="GO" id="GO:0009424">
    <property type="term" value="C:bacterial-type flagellum hook"/>
    <property type="evidence" value="ECO:0007669"/>
    <property type="project" value="UniProtKB-UniRule"/>
</dbReference>
<keyword evidence="11" id="KW-1185">Reference proteome</keyword>
<organism evidence="10 11">
    <name type="scientific">Paenibacillus mangrovi</name>
    <dbReference type="NCBI Taxonomy" id="2931978"/>
    <lineage>
        <taxon>Bacteria</taxon>
        <taxon>Bacillati</taxon>
        <taxon>Bacillota</taxon>
        <taxon>Bacilli</taxon>
        <taxon>Bacillales</taxon>
        <taxon>Paenibacillaceae</taxon>
        <taxon>Paenibacillus</taxon>
    </lineage>
</organism>
<keyword evidence="10" id="KW-0282">Flagellum</keyword>
<dbReference type="PANTHER" id="PTHR30033">
    <property type="entry name" value="FLAGELLAR HOOK-ASSOCIATED PROTEIN 1"/>
    <property type="match status" value="1"/>
</dbReference>
<evidence type="ECO:0000259" key="9">
    <source>
        <dbReference type="Pfam" id="PF22638"/>
    </source>
</evidence>
<dbReference type="GO" id="GO:0044780">
    <property type="term" value="P:bacterial-type flagellum assembly"/>
    <property type="evidence" value="ECO:0007669"/>
    <property type="project" value="InterPro"/>
</dbReference>